<proteinExistence type="predicted"/>
<dbReference type="AlphaFoldDB" id="A0A917G7Z0"/>
<organism evidence="2 3">
    <name type="scientific">Rhodococcoides trifolii</name>
    <dbReference type="NCBI Taxonomy" id="908250"/>
    <lineage>
        <taxon>Bacteria</taxon>
        <taxon>Bacillati</taxon>
        <taxon>Actinomycetota</taxon>
        <taxon>Actinomycetes</taxon>
        <taxon>Mycobacteriales</taxon>
        <taxon>Nocardiaceae</taxon>
        <taxon>Rhodococcoides</taxon>
    </lineage>
</organism>
<protein>
    <submittedName>
        <fullName evidence="2">Uncharacterized protein</fullName>
    </submittedName>
</protein>
<evidence type="ECO:0000256" key="1">
    <source>
        <dbReference type="SAM" id="MobiDB-lite"/>
    </source>
</evidence>
<evidence type="ECO:0000313" key="2">
    <source>
        <dbReference type="EMBL" id="GGG27676.1"/>
    </source>
</evidence>
<evidence type="ECO:0000313" key="3">
    <source>
        <dbReference type="Proteomes" id="UP000654257"/>
    </source>
</evidence>
<feature type="region of interest" description="Disordered" evidence="1">
    <location>
        <begin position="107"/>
        <end position="139"/>
    </location>
</feature>
<reference evidence="2" key="1">
    <citation type="journal article" date="2014" name="Int. J. Syst. Evol. Microbiol.">
        <title>Complete genome sequence of Corynebacterium casei LMG S-19264T (=DSM 44701T), isolated from a smear-ripened cheese.</title>
        <authorList>
            <consortium name="US DOE Joint Genome Institute (JGI-PGF)"/>
            <person name="Walter F."/>
            <person name="Albersmeier A."/>
            <person name="Kalinowski J."/>
            <person name="Ruckert C."/>
        </authorList>
    </citation>
    <scope>NUCLEOTIDE SEQUENCE</scope>
    <source>
        <strain evidence="2">CCM 7905</strain>
    </source>
</reference>
<name>A0A917G7Z0_9NOCA</name>
<accession>A0A917G7Z0</accession>
<reference evidence="2" key="2">
    <citation type="submission" date="2020-09" db="EMBL/GenBank/DDBJ databases">
        <authorList>
            <person name="Sun Q."/>
            <person name="Sedlacek I."/>
        </authorList>
    </citation>
    <scope>NUCLEOTIDE SEQUENCE</scope>
    <source>
        <strain evidence="2">CCM 7905</strain>
    </source>
</reference>
<sequence length="139" mass="14056">MVLLGTVVGVVLMHSVVTMPATSAHEGMGTVAAMPPIGDGGHGSVTPDVALHLRHAVGEHDAVSGEQVREYSCPGGHDMMHPCVATMSSWPAVTAPAAVIGYLAADDTSPGSRSAATAALGRSPPGSKPPLDRSVMLRV</sequence>
<keyword evidence="3" id="KW-1185">Reference proteome</keyword>
<dbReference type="Proteomes" id="UP000654257">
    <property type="component" value="Unassembled WGS sequence"/>
</dbReference>
<gene>
    <name evidence="2" type="ORF">GCM10007304_46890</name>
</gene>
<dbReference type="EMBL" id="BMCU01000006">
    <property type="protein sequence ID" value="GGG27676.1"/>
    <property type="molecule type" value="Genomic_DNA"/>
</dbReference>
<comment type="caution">
    <text evidence="2">The sequence shown here is derived from an EMBL/GenBank/DDBJ whole genome shotgun (WGS) entry which is preliminary data.</text>
</comment>